<feature type="chain" id="PRO_5042990443" evidence="12">
    <location>
        <begin position="25"/>
        <end position="584"/>
    </location>
</feature>
<feature type="compositionally biased region" description="Low complexity" evidence="10">
    <location>
        <begin position="564"/>
        <end position="577"/>
    </location>
</feature>
<dbReference type="EMBL" id="JBAMMX010000027">
    <property type="protein sequence ID" value="KAK6912367.1"/>
    <property type="molecule type" value="Genomic_DNA"/>
</dbReference>
<keyword evidence="3 12" id="KW-0732">Signal</keyword>
<keyword evidence="5 9" id="KW-0547">Nucleotide-binding</keyword>
<keyword evidence="2" id="KW-0808">Transferase</keyword>
<evidence type="ECO:0000313" key="15">
    <source>
        <dbReference type="EMBL" id="KAK6912367.1"/>
    </source>
</evidence>
<dbReference type="FunFam" id="3.30.200.20:FF:000177">
    <property type="entry name" value="Cysteine-rich receptor-like protein kinase 2"/>
    <property type="match status" value="1"/>
</dbReference>
<dbReference type="PROSITE" id="PS51473">
    <property type="entry name" value="GNK2"/>
    <property type="match status" value="2"/>
</dbReference>
<feature type="region of interest" description="Disordered" evidence="10">
    <location>
        <begin position="564"/>
        <end position="584"/>
    </location>
</feature>
<dbReference type="GO" id="GO:0005524">
    <property type="term" value="F:ATP binding"/>
    <property type="evidence" value="ECO:0007669"/>
    <property type="project" value="UniProtKB-UniRule"/>
</dbReference>
<feature type="domain" description="Gnk2-homologous" evidence="14">
    <location>
        <begin position="138"/>
        <end position="244"/>
    </location>
</feature>
<dbReference type="SUPFAM" id="SSF56112">
    <property type="entry name" value="Protein kinase-like (PK-like)"/>
    <property type="match status" value="1"/>
</dbReference>
<proteinExistence type="predicted"/>
<dbReference type="PROSITE" id="PS50011">
    <property type="entry name" value="PROTEIN_KINASE_DOM"/>
    <property type="match status" value="1"/>
</dbReference>
<evidence type="ECO:0000256" key="2">
    <source>
        <dbReference type="ARBA" id="ARBA00022679"/>
    </source>
</evidence>
<dbReference type="InterPro" id="IPR001245">
    <property type="entry name" value="Ser-Thr/Tyr_kinase_cat_dom"/>
</dbReference>
<evidence type="ECO:0000256" key="10">
    <source>
        <dbReference type="SAM" id="MobiDB-lite"/>
    </source>
</evidence>
<evidence type="ECO:0000313" key="16">
    <source>
        <dbReference type="Proteomes" id="UP001370490"/>
    </source>
</evidence>
<dbReference type="FunFam" id="3.30.430.20:FF:000017">
    <property type="entry name" value="Cysteine-rich receptor-like protein kinase 2"/>
    <property type="match status" value="1"/>
</dbReference>
<dbReference type="GO" id="GO:0004674">
    <property type="term" value="F:protein serine/threonine kinase activity"/>
    <property type="evidence" value="ECO:0007669"/>
    <property type="project" value="UniProtKB-KW"/>
</dbReference>
<dbReference type="PROSITE" id="PS00107">
    <property type="entry name" value="PROTEIN_KINASE_ATP"/>
    <property type="match status" value="1"/>
</dbReference>
<keyword evidence="11" id="KW-1133">Transmembrane helix</keyword>
<dbReference type="Proteomes" id="UP001370490">
    <property type="component" value="Unassembled WGS sequence"/>
</dbReference>
<keyword evidence="1" id="KW-0723">Serine/threonine-protein kinase</keyword>
<evidence type="ECO:0000256" key="9">
    <source>
        <dbReference type="PROSITE-ProRule" id="PRU10141"/>
    </source>
</evidence>
<keyword evidence="7 9" id="KW-0067">ATP-binding</keyword>
<dbReference type="CDD" id="cd23509">
    <property type="entry name" value="Gnk2-like"/>
    <property type="match status" value="2"/>
</dbReference>
<evidence type="ECO:0000256" key="5">
    <source>
        <dbReference type="ARBA" id="ARBA00022741"/>
    </source>
</evidence>
<feature type="domain" description="Gnk2-homologous" evidence="14">
    <location>
        <begin position="28"/>
        <end position="132"/>
    </location>
</feature>
<evidence type="ECO:0000256" key="11">
    <source>
        <dbReference type="SAM" id="Phobius"/>
    </source>
</evidence>
<dbReference type="InterPro" id="IPR011009">
    <property type="entry name" value="Kinase-like_dom_sf"/>
</dbReference>
<dbReference type="InterPro" id="IPR038408">
    <property type="entry name" value="GNK2_sf"/>
</dbReference>
<dbReference type="PANTHER" id="PTHR47973">
    <property type="entry name" value="CYSTEINE-RICH RECEPTOR-LIKE PROTEIN KINASE 3"/>
    <property type="match status" value="1"/>
</dbReference>
<dbReference type="InterPro" id="IPR052059">
    <property type="entry name" value="CR_Ser/Thr_kinase"/>
</dbReference>
<gene>
    <name evidence="15" type="ORF">RJ641_021968</name>
</gene>
<evidence type="ECO:0000259" key="13">
    <source>
        <dbReference type="PROSITE" id="PS50011"/>
    </source>
</evidence>
<protein>
    <submittedName>
        <fullName evidence="15">Gnk2-homologous domain</fullName>
    </submittedName>
</protein>
<feature type="transmembrane region" description="Helical" evidence="11">
    <location>
        <begin position="283"/>
        <end position="305"/>
    </location>
</feature>
<dbReference type="InterPro" id="IPR002902">
    <property type="entry name" value="GNK2"/>
</dbReference>
<feature type="signal peptide" evidence="12">
    <location>
        <begin position="1"/>
        <end position="24"/>
    </location>
</feature>
<dbReference type="Gene3D" id="3.30.200.20">
    <property type="entry name" value="Phosphorylase Kinase, domain 1"/>
    <property type="match status" value="1"/>
</dbReference>
<dbReference type="Pfam" id="PF01657">
    <property type="entry name" value="Stress-antifung"/>
    <property type="match status" value="2"/>
</dbReference>
<evidence type="ECO:0000256" key="6">
    <source>
        <dbReference type="ARBA" id="ARBA00022777"/>
    </source>
</evidence>
<dbReference type="Gene3D" id="3.30.430.20">
    <property type="entry name" value="Gnk2 domain, C-X8-C-X2-C motif"/>
    <property type="match status" value="2"/>
</dbReference>
<keyword evidence="8" id="KW-0675">Receptor</keyword>
<reference evidence="15 16" key="1">
    <citation type="submission" date="2023-12" db="EMBL/GenBank/DDBJ databases">
        <title>A high-quality genome assembly for Dillenia turbinata (Dilleniales).</title>
        <authorList>
            <person name="Chanderbali A."/>
        </authorList>
    </citation>
    <scope>NUCLEOTIDE SEQUENCE [LARGE SCALE GENOMIC DNA]</scope>
    <source>
        <strain evidence="15">LSX21</strain>
        <tissue evidence="15">Leaf</tissue>
    </source>
</reference>
<dbReference type="AlphaFoldDB" id="A0AAN8UKW7"/>
<dbReference type="FunFam" id="3.30.430.20:FF:000014">
    <property type="entry name" value="Cysteine-rich receptor-like protein kinase 2"/>
    <property type="match status" value="1"/>
</dbReference>
<sequence>MQMWTPEIACWLLITAMGVVRVVADPQTNLLNVGCSSYNATDKALFFSNLNTTFGQLQVNLSSGDAVRFAKAQQSRTSDPVYAMVQCRNYLSKADCLACYAVAEKQIRNCSASNGARVIYDGCFLRYESNNFYDQTTLPGNANKCGNKTATQASAFASAVSELVADLITATPKIKGFFAATKKEVSGSSGRAVYGVAQCAETVSPSGCLQCLQVAQNNIQGCPPNTDGRAFDAGCFLRYSDTAFFADNQTTNIAPFLEGRGSKACQVALLTCFLTGGSDSKKAIFGGVGGGVGLLLLIGVILVCYRHSRKPREARKGDILGATELQGPMIFRYKDLKLATKNFSEESKLGEGGFGHVYKGTLQNGKIVAVKKLFIGQSSRAKADFATEVKLIGNVHHRNLVRLLGCCSKGAELLLIYEYMANSSLDKFLYGYTAPEYATYGQLSVKVDTYSFGVVVLEIVSGRKSTEMKAEAKTPYLLDQARKLYESNLHMELVDERIDPNEYEVEEAKKIIEIGLMCTQEVALRPTMSEVVVMLLSNGMPELKMPTGPLHYQFDTERRLREASFSTTSASSNATVSITQPAGR</sequence>
<evidence type="ECO:0000256" key="7">
    <source>
        <dbReference type="ARBA" id="ARBA00022840"/>
    </source>
</evidence>
<keyword evidence="11" id="KW-0812">Transmembrane</keyword>
<evidence type="ECO:0000256" key="1">
    <source>
        <dbReference type="ARBA" id="ARBA00022527"/>
    </source>
</evidence>
<evidence type="ECO:0000259" key="14">
    <source>
        <dbReference type="PROSITE" id="PS51473"/>
    </source>
</evidence>
<feature type="binding site" evidence="9">
    <location>
        <position position="372"/>
    </location>
    <ligand>
        <name>ATP</name>
        <dbReference type="ChEBI" id="CHEBI:30616"/>
    </ligand>
</feature>
<name>A0AAN8UKW7_9MAGN</name>
<keyword evidence="6" id="KW-0418">Kinase</keyword>
<comment type="caution">
    <text evidence="15">The sequence shown here is derived from an EMBL/GenBank/DDBJ whole genome shotgun (WGS) entry which is preliminary data.</text>
</comment>
<feature type="domain" description="Protein kinase" evidence="13">
    <location>
        <begin position="343"/>
        <end position="584"/>
    </location>
</feature>
<keyword evidence="16" id="KW-1185">Reference proteome</keyword>
<evidence type="ECO:0000256" key="12">
    <source>
        <dbReference type="SAM" id="SignalP"/>
    </source>
</evidence>
<evidence type="ECO:0000256" key="3">
    <source>
        <dbReference type="ARBA" id="ARBA00022729"/>
    </source>
</evidence>
<dbReference type="InterPro" id="IPR017441">
    <property type="entry name" value="Protein_kinase_ATP_BS"/>
</dbReference>
<evidence type="ECO:0000256" key="8">
    <source>
        <dbReference type="ARBA" id="ARBA00023170"/>
    </source>
</evidence>
<accession>A0AAN8UKW7</accession>
<organism evidence="15 16">
    <name type="scientific">Dillenia turbinata</name>
    <dbReference type="NCBI Taxonomy" id="194707"/>
    <lineage>
        <taxon>Eukaryota</taxon>
        <taxon>Viridiplantae</taxon>
        <taxon>Streptophyta</taxon>
        <taxon>Embryophyta</taxon>
        <taxon>Tracheophyta</taxon>
        <taxon>Spermatophyta</taxon>
        <taxon>Magnoliopsida</taxon>
        <taxon>eudicotyledons</taxon>
        <taxon>Gunneridae</taxon>
        <taxon>Pentapetalae</taxon>
        <taxon>Dilleniales</taxon>
        <taxon>Dilleniaceae</taxon>
        <taxon>Dillenia</taxon>
    </lineage>
</organism>
<dbReference type="Gene3D" id="1.10.510.10">
    <property type="entry name" value="Transferase(Phosphotransferase) domain 1"/>
    <property type="match status" value="1"/>
</dbReference>
<keyword evidence="4" id="KW-0677">Repeat</keyword>
<dbReference type="Pfam" id="PF07714">
    <property type="entry name" value="PK_Tyr_Ser-Thr"/>
    <property type="match status" value="2"/>
</dbReference>
<keyword evidence="11" id="KW-0472">Membrane</keyword>
<evidence type="ECO:0000256" key="4">
    <source>
        <dbReference type="ARBA" id="ARBA00022737"/>
    </source>
</evidence>
<dbReference type="InterPro" id="IPR000719">
    <property type="entry name" value="Prot_kinase_dom"/>
</dbReference>